<organism evidence="2 3">
    <name type="scientific">Hymenobacter ruricola</name>
    <dbReference type="NCBI Taxonomy" id="2791023"/>
    <lineage>
        <taxon>Bacteria</taxon>
        <taxon>Pseudomonadati</taxon>
        <taxon>Bacteroidota</taxon>
        <taxon>Cytophagia</taxon>
        <taxon>Cytophagales</taxon>
        <taxon>Hymenobacteraceae</taxon>
        <taxon>Hymenobacter</taxon>
    </lineage>
</organism>
<evidence type="ECO:0000313" key="2">
    <source>
        <dbReference type="EMBL" id="MBF9220287.1"/>
    </source>
</evidence>
<accession>A0ABS0I002</accession>
<evidence type="ECO:0000313" key="3">
    <source>
        <dbReference type="Proteomes" id="UP000618931"/>
    </source>
</evidence>
<proteinExistence type="predicted"/>
<keyword evidence="3" id="KW-1185">Reference proteome</keyword>
<dbReference type="RefSeq" id="WP_196291756.1">
    <property type="nucleotide sequence ID" value="NZ_JADQDM010000002.1"/>
</dbReference>
<reference evidence="2 3" key="1">
    <citation type="submission" date="2020-11" db="EMBL/GenBank/DDBJ databases">
        <authorList>
            <person name="Kim M.K."/>
        </authorList>
    </citation>
    <scope>NUCLEOTIDE SEQUENCE [LARGE SCALE GENOMIC DNA]</scope>
    <source>
        <strain evidence="2 3">BT662</strain>
    </source>
</reference>
<sequence length="130" mass="13809">MYVTAPTSGSFSVSVRYVDGCGTTRAPGFFQTIYNTSIFTATSINGSPCSAPSQEIIGMHPNPADGSAVVDNLRGPVQLYNAQGRLVELPPASTTAPTTLDTRALPSGLYYVTGRDAYGRPIRRALQVQH</sequence>
<dbReference type="InterPro" id="IPR026444">
    <property type="entry name" value="Secre_tail"/>
</dbReference>
<name>A0ABS0I002_9BACT</name>
<evidence type="ECO:0000259" key="1">
    <source>
        <dbReference type="Pfam" id="PF18962"/>
    </source>
</evidence>
<dbReference type="Pfam" id="PF18962">
    <property type="entry name" value="Por_Secre_tail"/>
    <property type="match status" value="1"/>
</dbReference>
<gene>
    <name evidence="2" type="ORF">I2H31_04140</name>
</gene>
<comment type="caution">
    <text evidence="2">The sequence shown here is derived from an EMBL/GenBank/DDBJ whole genome shotgun (WGS) entry which is preliminary data.</text>
</comment>
<dbReference type="Proteomes" id="UP000618931">
    <property type="component" value="Unassembled WGS sequence"/>
</dbReference>
<protein>
    <submittedName>
        <fullName evidence="2">T9SS type A sorting domain-containing protein</fullName>
    </submittedName>
</protein>
<dbReference type="NCBIfam" id="TIGR04183">
    <property type="entry name" value="Por_Secre_tail"/>
    <property type="match status" value="1"/>
</dbReference>
<feature type="domain" description="Secretion system C-terminal sorting" evidence="1">
    <location>
        <begin position="60"/>
        <end position="113"/>
    </location>
</feature>
<dbReference type="EMBL" id="JADQDM010000002">
    <property type="protein sequence ID" value="MBF9220287.1"/>
    <property type="molecule type" value="Genomic_DNA"/>
</dbReference>